<comment type="caution">
    <text evidence="1">The sequence shown here is derived from an EMBL/GenBank/DDBJ whole genome shotgun (WGS) entry which is preliminary data.</text>
</comment>
<name>A0ABR2DZU9_9ROSI</name>
<sequence length="114" mass="13143">MPTADPRNMKQPPDNHRYDMTWKELRGIYPSHEDSWETRAICRRGNRYGTSYAATEEAAPTSIQKANNIFNNSLSVRAQGEWKPLFSTTAHLPRLRENRTPLGSAPRGKYFYKA</sequence>
<accession>A0ABR2DZU9</accession>
<dbReference type="EMBL" id="JBBPBM010000021">
    <property type="protein sequence ID" value="KAK8549096.1"/>
    <property type="molecule type" value="Genomic_DNA"/>
</dbReference>
<proteinExistence type="predicted"/>
<organism evidence="1 2">
    <name type="scientific">Hibiscus sabdariffa</name>
    <name type="common">roselle</name>
    <dbReference type="NCBI Taxonomy" id="183260"/>
    <lineage>
        <taxon>Eukaryota</taxon>
        <taxon>Viridiplantae</taxon>
        <taxon>Streptophyta</taxon>
        <taxon>Embryophyta</taxon>
        <taxon>Tracheophyta</taxon>
        <taxon>Spermatophyta</taxon>
        <taxon>Magnoliopsida</taxon>
        <taxon>eudicotyledons</taxon>
        <taxon>Gunneridae</taxon>
        <taxon>Pentapetalae</taxon>
        <taxon>rosids</taxon>
        <taxon>malvids</taxon>
        <taxon>Malvales</taxon>
        <taxon>Malvaceae</taxon>
        <taxon>Malvoideae</taxon>
        <taxon>Hibiscus</taxon>
    </lineage>
</organism>
<gene>
    <name evidence="1" type="ORF">V6N12_061994</name>
</gene>
<protein>
    <submittedName>
        <fullName evidence="1">Uncharacterized protein</fullName>
    </submittedName>
</protein>
<dbReference type="Proteomes" id="UP001472677">
    <property type="component" value="Unassembled WGS sequence"/>
</dbReference>
<evidence type="ECO:0000313" key="1">
    <source>
        <dbReference type="EMBL" id="KAK8549096.1"/>
    </source>
</evidence>
<evidence type="ECO:0000313" key="2">
    <source>
        <dbReference type="Proteomes" id="UP001472677"/>
    </source>
</evidence>
<reference evidence="1 2" key="1">
    <citation type="journal article" date="2024" name="G3 (Bethesda)">
        <title>Genome assembly of Hibiscus sabdariffa L. provides insights into metabolisms of medicinal natural products.</title>
        <authorList>
            <person name="Kim T."/>
        </authorList>
    </citation>
    <scope>NUCLEOTIDE SEQUENCE [LARGE SCALE GENOMIC DNA]</scope>
    <source>
        <strain evidence="1">TK-2024</strain>
        <tissue evidence="1">Old leaves</tissue>
    </source>
</reference>
<keyword evidence="2" id="KW-1185">Reference proteome</keyword>